<evidence type="ECO:0000256" key="3">
    <source>
        <dbReference type="ARBA" id="ARBA00011245"/>
    </source>
</evidence>
<comment type="subunit">
    <text evidence="3 13">Monomer.</text>
</comment>
<proteinExistence type="inferred from homology"/>
<evidence type="ECO:0000256" key="2">
    <source>
        <dbReference type="ARBA" id="ARBA00009696"/>
    </source>
</evidence>
<evidence type="ECO:0000256" key="13">
    <source>
        <dbReference type="HAMAP-Rule" id="MF_00233"/>
    </source>
</evidence>
<reference evidence="15" key="2">
    <citation type="submission" date="2014-03" db="EMBL/GenBank/DDBJ databases">
        <title>Candidatus Competibacter-lineage genomes retrieved from metagenomes reveal functional metabolic diversity.</title>
        <authorList>
            <person name="McIlroy S.J."/>
            <person name="Albertsen M."/>
            <person name="Andresen E.K."/>
            <person name="Saunders A.M."/>
            <person name="Kristiansen R."/>
            <person name="Stokholm-Bjerregaard M."/>
            <person name="Nielsen K.L."/>
            <person name="Nielsen P.H."/>
        </authorList>
    </citation>
    <scope>NUCLEOTIDE SEQUENCE</scope>
    <source>
        <strain evidence="15">Run_A_D11</strain>
    </source>
</reference>
<organism evidence="15 16">
    <name type="scientific">Candidatus Competibacter denitrificans Run_A_D11</name>
    <dbReference type="NCBI Taxonomy" id="1400863"/>
    <lineage>
        <taxon>Bacteria</taxon>
        <taxon>Pseudomonadati</taxon>
        <taxon>Pseudomonadota</taxon>
        <taxon>Gammaproteobacteria</taxon>
        <taxon>Candidatus Competibacteraceae</taxon>
        <taxon>Candidatus Competibacter</taxon>
    </lineage>
</organism>
<evidence type="ECO:0000256" key="12">
    <source>
        <dbReference type="ARBA" id="ARBA00023288"/>
    </source>
</evidence>
<evidence type="ECO:0000256" key="10">
    <source>
        <dbReference type="ARBA" id="ARBA00023186"/>
    </source>
</evidence>
<protein>
    <recommendedName>
        <fullName evidence="4 13">Outer-membrane lipoprotein LolB</fullName>
    </recommendedName>
</protein>
<name>W6M6T2_9GAMM</name>
<evidence type="ECO:0000256" key="1">
    <source>
        <dbReference type="ARBA" id="ARBA00004459"/>
    </source>
</evidence>
<accession>W6M6T2</accession>
<keyword evidence="14" id="KW-0812">Transmembrane</keyword>
<evidence type="ECO:0000256" key="5">
    <source>
        <dbReference type="ARBA" id="ARBA00022448"/>
    </source>
</evidence>
<comment type="similarity">
    <text evidence="2 13">Belongs to the LolB family.</text>
</comment>
<evidence type="ECO:0000256" key="6">
    <source>
        <dbReference type="ARBA" id="ARBA00022729"/>
    </source>
</evidence>
<dbReference type="SUPFAM" id="SSF89392">
    <property type="entry name" value="Prokaryotic lipoproteins and lipoprotein localization factors"/>
    <property type="match status" value="1"/>
</dbReference>
<keyword evidence="8 13" id="KW-0472">Membrane</keyword>
<comment type="subcellular location">
    <subcellularLocation>
        <location evidence="1">Cell outer membrane</location>
        <topology evidence="1">Lipid-anchor</topology>
    </subcellularLocation>
</comment>
<comment type="caution">
    <text evidence="15">The sequence shown here is derived from an EMBL/GenBank/DDBJ whole genome shotgun (WGS) entry which is preliminary data.</text>
</comment>
<evidence type="ECO:0000256" key="9">
    <source>
        <dbReference type="ARBA" id="ARBA00023139"/>
    </source>
</evidence>
<gene>
    <name evidence="13" type="primary">lolB</name>
    <name evidence="15" type="ORF">BN873_60007</name>
</gene>
<evidence type="ECO:0000313" key="15">
    <source>
        <dbReference type="EMBL" id="CDI03596.1"/>
    </source>
</evidence>
<evidence type="ECO:0000256" key="4">
    <source>
        <dbReference type="ARBA" id="ARBA00016202"/>
    </source>
</evidence>
<feature type="transmembrane region" description="Helical" evidence="14">
    <location>
        <begin position="21"/>
        <end position="43"/>
    </location>
</feature>
<dbReference type="InterPro" id="IPR029046">
    <property type="entry name" value="LolA/LolB/LppX"/>
</dbReference>
<evidence type="ECO:0000256" key="7">
    <source>
        <dbReference type="ARBA" id="ARBA00022927"/>
    </source>
</evidence>
<dbReference type="GO" id="GO:0015031">
    <property type="term" value="P:protein transport"/>
    <property type="evidence" value="ECO:0007669"/>
    <property type="project" value="UniProtKB-KW"/>
</dbReference>
<comment type="function">
    <text evidence="13">Plays a critical role in the incorporation of lipoproteins in the outer membrane after they are released by the LolA protein.</text>
</comment>
<sequence>MNTVPYWHCFHLLTTRHANRYGYRLASLVLAAFLAGCAIPPSVAPINDHAWITRQAQLSRLIRWQAVGRIGIVNGQEGWHASFQWAQEETGYRIDLIGPLGQGRVLIRGESEQVSIQTQDGQQRVAPDADTLVAEALGVRLPVSGLRYWLRGVPEPGPVTSLQSDTTGRLTRLEQNGWIIDYTDYAPAAAHELPTRIAAHRQDLSVKLVIERWTL</sequence>
<dbReference type="OrthoDB" id="9797618at2"/>
<dbReference type="Pfam" id="PF03550">
    <property type="entry name" value="LolB"/>
    <property type="match status" value="1"/>
</dbReference>
<evidence type="ECO:0000313" key="16">
    <source>
        <dbReference type="Proteomes" id="UP000035760"/>
    </source>
</evidence>
<reference evidence="15" key="1">
    <citation type="submission" date="2013-07" db="EMBL/GenBank/DDBJ databases">
        <authorList>
            <person name="McIlroy S."/>
        </authorList>
    </citation>
    <scope>NUCLEOTIDE SEQUENCE [LARGE SCALE GENOMIC DNA]</scope>
    <source>
        <strain evidence="15">Run_A_D11</strain>
    </source>
</reference>
<keyword evidence="10 13" id="KW-0143">Chaperone</keyword>
<keyword evidence="14" id="KW-1133">Transmembrane helix</keyword>
<keyword evidence="9" id="KW-0564">Palmitate</keyword>
<dbReference type="AlphaFoldDB" id="W6M6T2"/>
<keyword evidence="6" id="KW-0732">Signal</keyword>
<dbReference type="Gene3D" id="2.50.20.10">
    <property type="entry name" value="Lipoprotein localisation LolA/LolB/LppX"/>
    <property type="match status" value="1"/>
</dbReference>
<keyword evidence="5 13" id="KW-0813">Transport</keyword>
<keyword evidence="16" id="KW-1185">Reference proteome</keyword>
<dbReference type="Proteomes" id="UP000035760">
    <property type="component" value="Unassembled WGS sequence"/>
</dbReference>
<dbReference type="NCBIfam" id="TIGR00548">
    <property type="entry name" value="lolB"/>
    <property type="match status" value="1"/>
</dbReference>
<keyword evidence="7 13" id="KW-0653">Protein transport</keyword>
<keyword evidence="12 15" id="KW-0449">Lipoprotein</keyword>
<dbReference type="STRING" id="1400863.BN873_60007"/>
<evidence type="ECO:0000256" key="8">
    <source>
        <dbReference type="ARBA" id="ARBA00023136"/>
    </source>
</evidence>
<keyword evidence="11 13" id="KW-0998">Cell outer membrane</keyword>
<dbReference type="InterPro" id="IPR004565">
    <property type="entry name" value="OM_lipoprot_LolB"/>
</dbReference>
<evidence type="ECO:0000256" key="14">
    <source>
        <dbReference type="SAM" id="Phobius"/>
    </source>
</evidence>
<dbReference type="EMBL" id="CBTJ020000069">
    <property type="protein sequence ID" value="CDI03596.1"/>
    <property type="molecule type" value="Genomic_DNA"/>
</dbReference>
<dbReference type="HAMAP" id="MF_00233">
    <property type="entry name" value="LolB"/>
    <property type="match status" value="1"/>
</dbReference>
<dbReference type="RefSeq" id="WP_048674419.1">
    <property type="nucleotide sequence ID" value="NZ_CBTJ020000069.1"/>
</dbReference>
<dbReference type="GO" id="GO:0009279">
    <property type="term" value="C:cell outer membrane"/>
    <property type="evidence" value="ECO:0007669"/>
    <property type="project" value="UniProtKB-SubCell"/>
</dbReference>
<dbReference type="CDD" id="cd16326">
    <property type="entry name" value="LolB"/>
    <property type="match status" value="1"/>
</dbReference>
<evidence type="ECO:0000256" key="11">
    <source>
        <dbReference type="ARBA" id="ARBA00023237"/>
    </source>
</evidence>
<dbReference type="GO" id="GO:0044874">
    <property type="term" value="P:lipoprotein localization to outer membrane"/>
    <property type="evidence" value="ECO:0007669"/>
    <property type="project" value="UniProtKB-UniRule"/>
</dbReference>